<dbReference type="RefSeq" id="WP_390216965.1">
    <property type="nucleotide sequence ID" value="NZ_JBHSZV010000013.1"/>
</dbReference>
<dbReference type="PROSITE" id="PS50943">
    <property type="entry name" value="HTH_CROC1"/>
    <property type="match status" value="1"/>
</dbReference>
<evidence type="ECO:0000313" key="4">
    <source>
        <dbReference type="Proteomes" id="UP001596410"/>
    </source>
</evidence>
<feature type="domain" description="HTH cro/C1-type" evidence="2">
    <location>
        <begin position="10"/>
        <end position="64"/>
    </location>
</feature>
<dbReference type="Gene3D" id="1.10.260.40">
    <property type="entry name" value="lambda repressor-like DNA-binding domains"/>
    <property type="match status" value="1"/>
</dbReference>
<keyword evidence="1" id="KW-0238">DNA-binding</keyword>
<evidence type="ECO:0000259" key="2">
    <source>
        <dbReference type="PROSITE" id="PS50943"/>
    </source>
</evidence>
<dbReference type="CDD" id="cd00093">
    <property type="entry name" value="HTH_XRE"/>
    <property type="match status" value="1"/>
</dbReference>
<dbReference type="PANTHER" id="PTHR46797">
    <property type="entry name" value="HTH-TYPE TRANSCRIPTIONAL REGULATOR"/>
    <property type="match status" value="1"/>
</dbReference>
<dbReference type="InterPro" id="IPR010982">
    <property type="entry name" value="Lambda_DNA-bd_dom_sf"/>
</dbReference>
<dbReference type="InterPro" id="IPR050807">
    <property type="entry name" value="TransReg_Diox_bact_type"/>
</dbReference>
<name>A0ABW2EIQ9_9BACI</name>
<dbReference type="PANTHER" id="PTHR46797:SF1">
    <property type="entry name" value="METHYLPHOSPHONATE SYNTHASE"/>
    <property type="match status" value="1"/>
</dbReference>
<dbReference type="EMBL" id="JBHSZV010000013">
    <property type="protein sequence ID" value="MFC7061117.1"/>
    <property type="molecule type" value="Genomic_DNA"/>
</dbReference>
<comment type="caution">
    <text evidence="3">The sequence shown here is derived from an EMBL/GenBank/DDBJ whole genome shotgun (WGS) entry which is preliminary data.</text>
</comment>
<proteinExistence type="predicted"/>
<dbReference type="SUPFAM" id="SSF47413">
    <property type="entry name" value="lambda repressor-like DNA-binding domains"/>
    <property type="match status" value="1"/>
</dbReference>
<dbReference type="Pfam" id="PF01381">
    <property type="entry name" value="HTH_3"/>
    <property type="match status" value="1"/>
</dbReference>
<dbReference type="InterPro" id="IPR001387">
    <property type="entry name" value="Cro/C1-type_HTH"/>
</dbReference>
<dbReference type="SMART" id="SM00530">
    <property type="entry name" value="HTH_XRE"/>
    <property type="match status" value="1"/>
</dbReference>
<accession>A0ABW2EIQ9</accession>
<keyword evidence="4" id="KW-1185">Reference proteome</keyword>
<reference evidence="4" key="1">
    <citation type="journal article" date="2019" name="Int. J. Syst. Evol. Microbiol.">
        <title>The Global Catalogue of Microorganisms (GCM) 10K type strain sequencing project: providing services to taxonomists for standard genome sequencing and annotation.</title>
        <authorList>
            <consortium name="The Broad Institute Genomics Platform"/>
            <consortium name="The Broad Institute Genome Sequencing Center for Infectious Disease"/>
            <person name="Wu L."/>
            <person name="Ma J."/>
        </authorList>
    </citation>
    <scope>NUCLEOTIDE SEQUENCE [LARGE SCALE GENOMIC DNA]</scope>
    <source>
        <strain evidence="4">CGMCC 4.1621</strain>
    </source>
</reference>
<evidence type="ECO:0000313" key="3">
    <source>
        <dbReference type="EMBL" id="MFC7061117.1"/>
    </source>
</evidence>
<protein>
    <submittedName>
        <fullName evidence="3">Helix-turn-helix transcriptional regulator</fullName>
    </submittedName>
</protein>
<sequence>MIKISKKNNIKYFRKEAGYTQSQLAEKANLSRSYLGDIENERYNPSIDTLRSIASSLNVSLQKLLEDPTEEDDLNPKSKQIIDSLARAKDLDDSDYDHIATHVEALIRYARSKKKDDS</sequence>
<evidence type="ECO:0000256" key="1">
    <source>
        <dbReference type="ARBA" id="ARBA00023125"/>
    </source>
</evidence>
<gene>
    <name evidence="3" type="ORF">ACFQIC_04520</name>
</gene>
<dbReference type="Proteomes" id="UP001596410">
    <property type="component" value="Unassembled WGS sequence"/>
</dbReference>
<organism evidence="3 4">
    <name type="scientific">Halobacillus seohaensis</name>
    <dbReference type="NCBI Taxonomy" id="447421"/>
    <lineage>
        <taxon>Bacteria</taxon>
        <taxon>Bacillati</taxon>
        <taxon>Bacillota</taxon>
        <taxon>Bacilli</taxon>
        <taxon>Bacillales</taxon>
        <taxon>Bacillaceae</taxon>
        <taxon>Halobacillus</taxon>
    </lineage>
</organism>